<dbReference type="RefSeq" id="WP_071344017.1">
    <property type="nucleotide sequence ID" value="NZ_CP017839.1"/>
</dbReference>
<dbReference type="KEGG" id="nsr:NS506_03780"/>
<organism evidence="1 2">
    <name type="scientific">Nocardia seriolae</name>
    <dbReference type="NCBI Taxonomy" id="37332"/>
    <lineage>
        <taxon>Bacteria</taxon>
        <taxon>Bacillati</taxon>
        <taxon>Actinomycetota</taxon>
        <taxon>Actinomycetes</taxon>
        <taxon>Mycobacteriales</taxon>
        <taxon>Nocardiaceae</taxon>
        <taxon>Nocardia</taxon>
    </lineage>
</organism>
<evidence type="ECO:0000313" key="2">
    <source>
        <dbReference type="Proteomes" id="UP000180166"/>
    </source>
</evidence>
<gene>
    <name evidence="1" type="ORF">NS506_03780</name>
</gene>
<dbReference type="Gene3D" id="3.30.470.20">
    <property type="entry name" value="ATP-grasp fold, B domain"/>
    <property type="match status" value="1"/>
</dbReference>
<name>A0ABC8AUS9_9NOCA</name>
<proteinExistence type="predicted"/>
<evidence type="ECO:0008006" key="3">
    <source>
        <dbReference type="Google" id="ProtNLM"/>
    </source>
</evidence>
<sequence>MNEARLPLLLRAIPFRVRARRSSLDFQFRVGHPSAREPDGSAPCVTVLSRAADRELDRLSLSLAAKGIPMVRMDSDRCAGIDCRWDLETGTLHWDSRAFHPIVVWRRYFAMEAVALPVGELAHYGREQWAAWAMMLCGSRTHRINAAAEPGRPDRLAQLDAARRAGLRTPATAVGTRTADAAALIPGRADLIVKSLGAHAVEPEPGRLRGIFPRRVTRAELSAECAVEPAPVIVQEFLTAAAELRIYLVGQRLIGYRVTRPSPEAIWTEPESIRVRRWAVPPPLATALSALGDEFRLDIAAFDLLDTADGPVFLEVNPECDWMWAEHGAGAPEVSAAVHDLVAERFAKQQGRERV</sequence>
<dbReference type="EMBL" id="CP017839">
    <property type="protein sequence ID" value="APA97829.1"/>
    <property type="molecule type" value="Genomic_DNA"/>
</dbReference>
<dbReference type="AlphaFoldDB" id="A0ABC8AUS9"/>
<dbReference type="SUPFAM" id="SSF56059">
    <property type="entry name" value="Glutathione synthetase ATP-binding domain-like"/>
    <property type="match status" value="1"/>
</dbReference>
<dbReference type="Proteomes" id="UP000180166">
    <property type="component" value="Chromosome"/>
</dbReference>
<reference evidence="1 2" key="1">
    <citation type="submission" date="2016-10" db="EMBL/GenBank/DDBJ databases">
        <title>Genome sequence of Nocardia seriolae strain EM150506, isolated from Anguila japonica.</title>
        <authorList>
            <person name="Han H.-J."/>
        </authorList>
    </citation>
    <scope>NUCLEOTIDE SEQUENCE [LARGE SCALE GENOMIC DNA]</scope>
    <source>
        <strain evidence="1 2">EM150506</strain>
    </source>
</reference>
<accession>A0ABC8AUS9</accession>
<protein>
    <recommendedName>
        <fullName evidence="3">ATP-grasp domain-containing protein</fullName>
    </recommendedName>
</protein>
<evidence type="ECO:0000313" key="1">
    <source>
        <dbReference type="EMBL" id="APA97829.1"/>
    </source>
</evidence>